<dbReference type="OrthoDB" id="5411533at2759"/>
<feature type="compositionally biased region" description="Polar residues" evidence="1">
    <location>
        <begin position="114"/>
        <end position="130"/>
    </location>
</feature>
<feature type="compositionally biased region" description="Basic and acidic residues" evidence="1">
    <location>
        <begin position="14"/>
        <end position="28"/>
    </location>
</feature>
<sequence length="130" mass="14840">MSRDRLMNLLARNPVDEPKKNSQVDAKPRRQSHAIQMHKIQNDSVSDNELKQFGDKWIEELWEEKPELRKKVKSITEFGMRVKVGEEWMPHIASKSSEKKPSGGAEPKADTRTSNHTLQLSAAMAATSSW</sequence>
<name>A0A6A6TAG2_9PLEO</name>
<feature type="region of interest" description="Disordered" evidence="1">
    <location>
        <begin position="89"/>
        <end position="130"/>
    </location>
</feature>
<dbReference type="AlphaFoldDB" id="A0A6A6TAG2"/>
<protein>
    <submittedName>
        <fullName evidence="2">Uncharacterized protein</fullName>
    </submittedName>
</protein>
<evidence type="ECO:0000313" key="3">
    <source>
        <dbReference type="Proteomes" id="UP000799324"/>
    </source>
</evidence>
<dbReference type="Proteomes" id="UP000799324">
    <property type="component" value="Unassembled WGS sequence"/>
</dbReference>
<accession>A0A6A6TAG2</accession>
<evidence type="ECO:0000313" key="2">
    <source>
        <dbReference type="EMBL" id="KAF2656965.1"/>
    </source>
</evidence>
<keyword evidence="3" id="KW-1185">Reference proteome</keyword>
<feature type="compositionally biased region" description="Basic and acidic residues" evidence="1">
    <location>
        <begin position="96"/>
        <end position="113"/>
    </location>
</feature>
<evidence type="ECO:0000256" key="1">
    <source>
        <dbReference type="SAM" id="MobiDB-lite"/>
    </source>
</evidence>
<gene>
    <name evidence="2" type="ORF">K491DRAFT_714863</name>
</gene>
<organism evidence="2 3">
    <name type="scientific">Lophiostoma macrostomum CBS 122681</name>
    <dbReference type="NCBI Taxonomy" id="1314788"/>
    <lineage>
        <taxon>Eukaryota</taxon>
        <taxon>Fungi</taxon>
        <taxon>Dikarya</taxon>
        <taxon>Ascomycota</taxon>
        <taxon>Pezizomycotina</taxon>
        <taxon>Dothideomycetes</taxon>
        <taxon>Pleosporomycetidae</taxon>
        <taxon>Pleosporales</taxon>
        <taxon>Lophiostomataceae</taxon>
        <taxon>Lophiostoma</taxon>
    </lineage>
</organism>
<feature type="region of interest" description="Disordered" evidence="1">
    <location>
        <begin position="1"/>
        <end position="34"/>
    </location>
</feature>
<reference evidence="2" key="1">
    <citation type="journal article" date="2020" name="Stud. Mycol.">
        <title>101 Dothideomycetes genomes: a test case for predicting lifestyles and emergence of pathogens.</title>
        <authorList>
            <person name="Haridas S."/>
            <person name="Albert R."/>
            <person name="Binder M."/>
            <person name="Bloem J."/>
            <person name="Labutti K."/>
            <person name="Salamov A."/>
            <person name="Andreopoulos B."/>
            <person name="Baker S."/>
            <person name="Barry K."/>
            <person name="Bills G."/>
            <person name="Bluhm B."/>
            <person name="Cannon C."/>
            <person name="Castanera R."/>
            <person name="Culley D."/>
            <person name="Daum C."/>
            <person name="Ezra D."/>
            <person name="Gonzalez J."/>
            <person name="Henrissat B."/>
            <person name="Kuo A."/>
            <person name="Liang C."/>
            <person name="Lipzen A."/>
            <person name="Lutzoni F."/>
            <person name="Magnuson J."/>
            <person name="Mondo S."/>
            <person name="Nolan M."/>
            <person name="Ohm R."/>
            <person name="Pangilinan J."/>
            <person name="Park H.-J."/>
            <person name="Ramirez L."/>
            <person name="Alfaro M."/>
            <person name="Sun H."/>
            <person name="Tritt A."/>
            <person name="Yoshinaga Y."/>
            <person name="Zwiers L.-H."/>
            <person name="Turgeon B."/>
            <person name="Goodwin S."/>
            <person name="Spatafora J."/>
            <person name="Crous P."/>
            <person name="Grigoriev I."/>
        </authorList>
    </citation>
    <scope>NUCLEOTIDE SEQUENCE</scope>
    <source>
        <strain evidence="2">CBS 122681</strain>
    </source>
</reference>
<dbReference type="EMBL" id="MU004330">
    <property type="protein sequence ID" value="KAF2656965.1"/>
    <property type="molecule type" value="Genomic_DNA"/>
</dbReference>
<proteinExistence type="predicted"/>